<protein>
    <submittedName>
        <fullName evidence="2">Uncharacterized protein</fullName>
    </submittedName>
</protein>
<accession>A0A6C0LJ45</accession>
<dbReference type="Pfam" id="PF19064">
    <property type="entry name" value="DUF5760"/>
    <property type="match status" value="1"/>
</dbReference>
<evidence type="ECO:0000313" key="2">
    <source>
        <dbReference type="EMBL" id="QHU30929.1"/>
    </source>
</evidence>
<feature type="coiled-coil region" evidence="1">
    <location>
        <begin position="10"/>
        <end position="37"/>
    </location>
</feature>
<dbReference type="InterPro" id="IPR043918">
    <property type="entry name" value="DUF5760"/>
</dbReference>
<sequence length="114" mass="13288">MSFENNIQKWVSIDNEMKRLNEKLKSLRDEKNGLNTQIISYVNTNNLNDSQIGISDGKLRFATTKVAQPLTFKYLEDSLSQIIQNKDQVAQIVNHLKNKRITKTIPEIKRYYSN</sequence>
<evidence type="ECO:0000256" key="1">
    <source>
        <dbReference type="SAM" id="Coils"/>
    </source>
</evidence>
<reference evidence="2" key="1">
    <citation type="journal article" date="2020" name="Nature">
        <title>Giant virus diversity and host interactions through global metagenomics.</title>
        <authorList>
            <person name="Schulz F."/>
            <person name="Roux S."/>
            <person name="Paez-Espino D."/>
            <person name="Jungbluth S."/>
            <person name="Walsh D.A."/>
            <person name="Denef V.J."/>
            <person name="McMahon K.D."/>
            <person name="Konstantinidis K.T."/>
            <person name="Eloe-Fadrosh E.A."/>
            <person name="Kyrpides N.C."/>
            <person name="Woyke T."/>
        </authorList>
    </citation>
    <scope>NUCLEOTIDE SEQUENCE</scope>
    <source>
        <strain evidence="2">GVMAG-M-3300027892-73</strain>
    </source>
</reference>
<organism evidence="2">
    <name type="scientific">viral metagenome</name>
    <dbReference type="NCBI Taxonomy" id="1070528"/>
    <lineage>
        <taxon>unclassified sequences</taxon>
        <taxon>metagenomes</taxon>
        <taxon>organismal metagenomes</taxon>
    </lineage>
</organism>
<name>A0A6C0LJ45_9ZZZZ</name>
<dbReference type="EMBL" id="MN740521">
    <property type="protein sequence ID" value="QHU30929.1"/>
    <property type="molecule type" value="Genomic_DNA"/>
</dbReference>
<proteinExistence type="predicted"/>
<keyword evidence="1" id="KW-0175">Coiled coil</keyword>
<dbReference type="AlphaFoldDB" id="A0A6C0LJ45"/>